<protein>
    <recommendedName>
        <fullName evidence="7">Lipid desaturase domain-containing protein</fullName>
    </recommendedName>
</protein>
<proteinExistence type="inferred from homology"/>
<evidence type="ECO:0000256" key="4">
    <source>
        <dbReference type="ARBA" id="ARBA00022989"/>
    </source>
</evidence>
<keyword evidence="3" id="KW-0812">Transmembrane</keyword>
<evidence type="ECO:0000313" key="8">
    <source>
        <dbReference type="EMBL" id="KAL3785215.1"/>
    </source>
</evidence>
<dbReference type="Proteomes" id="UP001530400">
    <property type="component" value="Unassembled WGS sequence"/>
</dbReference>
<keyword evidence="9" id="KW-1185">Reference proteome</keyword>
<organism evidence="8 9">
    <name type="scientific">Cyclotella atomus</name>
    <dbReference type="NCBI Taxonomy" id="382360"/>
    <lineage>
        <taxon>Eukaryota</taxon>
        <taxon>Sar</taxon>
        <taxon>Stramenopiles</taxon>
        <taxon>Ochrophyta</taxon>
        <taxon>Bacillariophyta</taxon>
        <taxon>Coscinodiscophyceae</taxon>
        <taxon>Thalassiosirophycidae</taxon>
        <taxon>Stephanodiscales</taxon>
        <taxon>Stephanodiscaceae</taxon>
        <taxon>Cyclotella</taxon>
    </lineage>
</organism>
<dbReference type="InterPro" id="IPR019547">
    <property type="entry name" value="Lipid_desat"/>
</dbReference>
<reference evidence="8 9" key="1">
    <citation type="submission" date="2024-10" db="EMBL/GenBank/DDBJ databases">
        <title>Updated reference genomes for cyclostephanoid diatoms.</title>
        <authorList>
            <person name="Roberts W.R."/>
            <person name="Alverson A.J."/>
        </authorList>
    </citation>
    <scope>NUCLEOTIDE SEQUENCE [LARGE SCALE GENOMIC DNA]</scope>
    <source>
        <strain evidence="8 9">AJA010-31</strain>
    </source>
</reference>
<feature type="domain" description="Lipid desaturase" evidence="7">
    <location>
        <begin position="164"/>
        <end position="335"/>
    </location>
</feature>
<keyword evidence="5" id="KW-0472">Membrane</keyword>
<dbReference type="GO" id="GO:0016020">
    <property type="term" value="C:membrane"/>
    <property type="evidence" value="ECO:0007669"/>
    <property type="project" value="UniProtKB-SubCell"/>
</dbReference>
<gene>
    <name evidence="8" type="ORF">ACHAWO_011960</name>
</gene>
<dbReference type="InterPro" id="IPR052864">
    <property type="entry name" value="Chloroplast_FAD_CarF"/>
</dbReference>
<evidence type="ECO:0000256" key="2">
    <source>
        <dbReference type="ARBA" id="ARBA00007620"/>
    </source>
</evidence>
<comment type="similarity">
    <text evidence="2">Belongs to the fatty acid desaturase CarF family.</text>
</comment>
<keyword evidence="4" id="KW-1133">Transmembrane helix</keyword>
<dbReference type="AlphaFoldDB" id="A0ABD3PAJ7"/>
<evidence type="ECO:0000256" key="1">
    <source>
        <dbReference type="ARBA" id="ARBA00004141"/>
    </source>
</evidence>
<feature type="chain" id="PRO_5044766559" description="Lipid desaturase domain-containing protein" evidence="6">
    <location>
        <begin position="21"/>
        <end position="354"/>
    </location>
</feature>
<evidence type="ECO:0000313" key="9">
    <source>
        <dbReference type="Proteomes" id="UP001530400"/>
    </source>
</evidence>
<keyword evidence="6" id="KW-0732">Signal</keyword>
<feature type="signal peptide" evidence="6">
    <location>
        <begin position="1"/>
        <end position="20"/>
    </location>
</feature>
<comment type="caution">
    <text evidence="8">The sequence shown here is derived from an EMBL/GenBank/DDBJ whole genome shotgun (WGS) entry which is preliminary data.</text>
</comment>
<evidence type="ECO:0000256" key="6">
    <source>
        <dbReference type="SAM" id="SignalP"/>
    </source>
</evidence>
<sequence>MKFNTSVFLATTLLPCSSLAFTPSHNVLRVPNLQLQTKYMTPLHSTVLKQEDALPTAKSNEEQKPLPGMDNIAMMEESKKSYLDDGFVFGLDGSGLERPKGKQANIVVEGDSLETTPQQVGIVSATFLGQFLFAAHAISQLYSQTDDNVALTAAASLSTLLASYILADFGSGVLHWSVDNYGNGRTPIMGSIIAAFQGHHSAPWTITYRGFCNNVWKLCIPFGIPTVGAISYLAGDEHPLVSLFFVVFCFTEIMSQELHKWSHMTVKETPALANTLQDLGLIISRVPHAQHHMAPYDGNYCIVSGICNEPLDNSGFFRWMEHQVYKMNGVESNAWKLDPELRERTLRGEYQLQK</sequence>
<name>A0ABD3PAJ7_9STRA</name>
<dbReference type="EMBL" id="JALLPJ020000700">
    <property type="protein sequence ID" value="KAL3785215.1"/>
    <property type="molecule type" value="Genomic_DNA"/>
</dbReference>
<evidence type="ECO:0000256" key="5">
    <source>
        <dbReference type="ARBA" id="ARBA00023136"/>
    </source>
</evidence>
<dbReference type="Pfam" id="PF10520">
    <property type="entry name" value="Lipid_desat"/>
    <property type="match status" value="1"/>
</dbReference>
<dbReference type="PANTHER" id="PTHR48140">
    <property type="entry name" value="FATTY ACID DESATURASE 4, CHLOROPLASTIC-RELATED"/>
    <property type="match status" value="1"/>
</dbReference>
<evidence type="ECO:0000259" key="7">
    <source>
        <dbReference type="Pfam" id="PF10520"/>
    </source>
</evidence>
<dbReference type="PANTHER" id="PTHR48140:SF1">
    <property type="entry name" value="FATTY ACID DESATURASE 4, CHLOROPLASTIC-RELATED"/>
    <property type="match status" value="1"/>
</dbReference>
<evidence type="ECO:0000256" key="3">
    <source>
        <dbReference type="ARBA" id="ARBA00022692"/>
    </source>
</evidence>
<comment type="subcellular location">
    <subcellularLocation>
        <location evidence="1">Membrane</location>
        <topology evidence="1">Multi-pass membrane protein</topology>
    </subcellularLocation>
</comment>
<accession>A0ABD3PAJ7</accession>